<dbReference type="CDD" id="cd01285">
    <property type="entry name" value="nucleoside_deaminase"/>
    <property type="match status" value="1"/>
</dbReference>
<evidence type="ECO:0000313" key="4">
    <source>
        <dbReference type="EMBL" id="RKP04433.1"/>
    </source>
</evidence>
<protein>
    <submittedName>
        <fullName evidence="4">Cytidine deaminase-like protein</fullName>
    </submittedName>
</protein>
<dbReference type="Pfam" id="PF00383">
    <property type="entry name" value="dCMP_cyt_deam_1"/>
    <property type="match status" value="1"/>
</dbReference>
<proteinExistence type="inferred from homology"/>
<dbReference type="PANTHER" id="PTHR11079:SF156">
    <property type="entry name" value="INACTIVE TRNA-SPECIFIC ADENOSINE DEAMINASE-LIKE PROTEIN 3-RELATED"/>
    <property type="match status" value="1"/>
</dbReference>
<dbReference type="PANTHER" id="PTHR11079">
    <property type="entry name" value="CYTOSINE DEAMINASE FAMILY MEMBER"/>
    <property type="match status" value="1"/>
</dbReference>
<dbReference type="InterPro" id="IPR002125">
    <property type="entry name" value="CMP_dCMP_dom"/>
</dbReference>
<keyword evidence="5" id="KW-1185">Reference proteome</keyword>
<dbReference type="GO" id="GO:0005634">
    <property type="term" value="C:nucleus"/>
    <property type="evidence" value="ECO:0007669"/>
    <property type="project" value="TreeGrafter"/>
</dbReference>
<dbReference type="SUPFAM" id="SSF53927">
    <property type="entry name" value="Cytidine deaminase-like"/>
    <property type="match status" value="1"/>
</dbReference>
<dbReference type="GO" id="GO:0052717">
    <property type="term" value="F:tRNA-specific adenosine-34 deaminase activity"/>
    <property type="evidence" value="ECO:0007669"/>
    <property type="project" value="TreeGrafter"/>
</dbReference>
<organism evidence="4 5">
    <name type="scientific">Thamnocephalis sphaerospora</name>
    <dbReference type="NCBI Taxonomy" id="78915"/>
    <lineage>
        <taxon>Eukaryota</taxon>
        <taxon>Fungi</taxon>
        <taxon>Fungi incertae sedis</taxon>
        <taxon>Zoopagomycota</taxon>
        <taxon>Zoopagomycotina</taxon>
        <taxon>Zoopagomycetes</taxon>
        <taxon>Zoopagales</taxon>
        <taxon>Sigmoideomycetaceae</taxon>
        <taxon>Thamnocephalis</taxon>
    </lineage>
</organism>
<dbReference type="GO" id="GO:0005737">
    <property type="term" value="C:cytoplasm"/>
    <property type="evidence" value="ECO:0007669"/>
    <property type="project" value="TreeGrafter"/>
</dbReference>
<evidence type="ECO:0000259" key="3">
    <source>
        <dbReference type="PROSITE" id="PS51747"/>
    </source>
</evidence>
<dbReference type="Gene3D" id="3.40.140.10">
    <property type="entry name" value="Cytidine Deaminase, domain 2"/>
    <property type="match status" value="1"/>
</dbReference>
<evidence type="ECO:0000313" key="5">
    <source>
        <dbReference type="Proteomes" id="UP000271241"/>
    </source>
</evidence>
<dbReference type="PROSITE" id="PS51747">
    <property type="entry name" value="CYT_DCMP_DEAMINASES_2"/>
    <property type="match status" value="1"/>
</dbReference>
<keyword evidence="1" id="KW-0819">tRNA processing</keyword>
<dbReference type="Proteomes" id="UP000271241">
    <property type="component" value="Unassembled WGS sequence"/>
</dbReference>
<dbReference type="AlphaFoldDB" id="A0A4P9XFQ6"/>
<gene>
    <name evidence="4" type="ORF">THASP1DRAFT_33802</name>
</gene>
<dbReference type="STRING" id="78915.A0A4P9XFQ6"/>
<name>A0A4P9XFQ6_9FUNG</name>
<evidence type="ECO:0000256" key="2">
    <source>
        <dbReference type="ARBA" id="ARBA00038160"/>
    </source>
</evidence>
<reference evidence="5" key="1">
    <citation type="journal article" date="2018" name="Nat. Microbiol.">
        <title>Leveraging single-cell genomics to expand the fungal tree of life.</title>
        <authorList>
            <person name="Ahrendt S.R."/>
            <person name="Quandt C.A."/>
            <person name="Ciobanu D."/>
            <person name="Clum A."/>
            <person name="Salamov A."/>
            <person name="Andreopoulos B."/>
            <person name="Cheng J.F."/>
            <person name="Woyke T."/>
            <person name="Pelin A."/>
            <person name="Henrissat B."/>
            <person name="Reynolds N.K."/>
            <person name="Benny G.L."/>
            <person name="Smith M.E."/>
            <person name="James T.Y."/>
            <person name="Grigoriev I.V."/>
        </authorList>
    </citation>
    <scope>NUCLEOTIDE SEQUENCE [LARGE SCALE GENOMIC DNA]</scope>
    <source>
        <strain evidence="5">RSA 1356</strain>
    </source>
</reference>
<dbReference type="GO" id="GO:0008033">
    <property type="term" value="P:tRNA processing"/>
    <property type="evidence" value="ECO:0007669"/>
    <property type="project" value="UniProtKB-KW"/>
</dbReference>
<accession>A0A4P9XFQ6</accession>
<dbReference type="InterPro" id="IPR016193">
    <property type="entry name" value="Cytidine_deaminase-like"/>
</dbReference>
<dbReference type="EMBL" id="KZ993736">
    <property type="protein sequence ID" value="RKP04433.1"/>
    <property type="molecule type" value="Genomic_DNA"/>
</dbReference>
<comment type="similarity">
    <text evidence="2">Belongs to the cytidine and deoxycytidylate deaminase family. ADAT3 subfamily.</text>
</comment>
<sequence length="246" mass="27086">MELLLEQIATADLSQVIQPRVVKVSRYAPLTRAQFDAWRPLWPMNFREHRERFAGFNEEELACATTHMRRAIQLAVDAKEQGESSMAAILVDPTENRLVACAHDTRNADGHPLHHAVMNCISAAAACQRPSKEASEIPPTVDERPVDVPQKRDIDTALADDSPDKAVPMGAYLCNGLDLYATHEPCAMCSMALLHSRIGRVFYALPSTTTGALGSCYRVHAQPGLNHKFLVYRGLLADEAVQAGLE</sequence>
<feature type="domain" description="CMP/dCMP-type deaminase" evidence="3">
    <location>
        <begin position="62"/>
        <end position="232"/>
    </location>
</feature>
<dbReference type="OrthoDB" id="3180714at2759"/>
<evidence type="ECO:0000256" key="1">
    <source>
        <dbReference type="ARBA" id="ARBA00022694"/>
    </source>
</evidence>